<proteinExistence type="predicted"/>
<gene>
    <name evidence="2" type="ORF">QBC42DRAFT_333762</name>
</gene>
<reference evidence="2" key="1">
    <citation type="journal article" date="2023" name="Mol. Phylogenet. Evol.">
        <title>Genome-scale phylogeny and comparative genomics of the fungal order Sordariales.</title>
        <authorList>
            <person name="Hensen N."/>
            <person name="Bonometti L."/>
            <person name="Westerberg I."/>
            <person name="Brannstrom I.O."/>
            <person name="Guillou S."/>
            <person name="Cros-Aarteil S."/>
            <person name="Calhoun S."/>
            <person name="Haridas S."/>
            <person name="Kuo A."/>
            <person name="Mondo S."/>
            <person name="Pangilinan J."/>
            <person name="Riley R."/>
            <person name="LaButti K."/>
            <person name="Andreopoulos B."/>
            <person name="Lipzen A."/>
            <person name="Chen C."/>
            <person name="Yan M."/>
            <person name="Daum C."/>
            <person name="Ng V."/>
            <person name="Clum A."/>
            <person name="Steindorff A."/>
            <person name="Ohm R.A."/>
            <person name="Martin F."/>
            <person name="Silar P."/>
            <person name="Natvig D.O."/>
            <person name="Lalanne C."/>
            <person name="Gautier V."/>
            <person name="Ament-Velasquez S.L."/>
            <person name="Kruys A."/>
            <person name="Hutchinson M.I."/>
            <person name="Powell A.J."/>
            <person name="Barry K."/>
            <person name="Miller A.N."/>
            <person name="Grigoriev I.V."/>
            <person name="Debuchy R."/>
            <person name="Gladieux P."/>
            <person name="Hiltunen Thoren M."/>
            <person name="Johannesson H."/>
        </authorList>
    </citation>
    <scope>NUCLEOTIDE SEQUENCE</scope>
    <source>
        <strain evidence="2">PSN324</strain>
    </source>
</reference>
<organism evidence="2 3">
    <name type="scientific">Cladorrhinum samala</name>
    <dbReference type="NCBI Taxonomy" id="585594"/>
    <lineage>
        <taxon>Eukaryota</taxon>
        <taxon>Fungi</taxon>
        <taxon>Dikarya</taxon>
        <taxon>Ascomycota</taxon>
        <taxon>Pezizomycotina</taxon>
        <taxon>Sordariomycetes</taxon>
        <taxon>Sordariomycetidae</taxon>
        <taxon>Sordariales</taxon>
        <taxon>Podosporaceae</taxon>
        <taxon>Cladorrhinum</taxon>
    </lineage>
</organism>
<evidence type="ECO:0000256" key="1">
    <source>
        <dbReference type="SAM" id="SignalP"/>
    </source>
</evidence>
<dbReference type="Proteomes" id="UP001321749">
    <property type="component" value="Unassembled WGS sequence"/>
</dbReference>
<evidence type="ECO:0000313" key="3">
    <source>
        <dbReference type="Proteomes" id="UP001321749"/>
    </source>
</evidence>
<reference evidence="2" key="2">
    <citation type="submission" date="2023-06" db="EMBL/GenBank/DDBJ databases">
        <authorList>
            <consortium name="Lawrence Berkeley National Laboratory"/>
            <person name="Mondo S.J."/>
            <person name="Hensen N."/>
            <person name="Bonometti L."/>
            <person name="Westerberg I."/>
            <person name="Brannstrom I.O."/>
            <person name="Guillou S."/>
            <person name="Cros-Aarteil S."/>
            <person name="Calhoun S."/>
            <person name="Haridas S."/>
            <person name="Kuo A."/>
            <person name="Pangilinan J."/>
            <person name="Riley R."/>
            <person name="Labutti K."/>
            <person name="Andreopoulos B."/>
            <person name="Lipzen A."/>
            <person name="Chen C."/>
            <person name="Yanf M."/>
            <person name="Daum C."/>
            <person name="Ng V."/>
            <person name="Clum A."/>
            <person name="Steindorff A."/>
            <person name="Ohm R."/>
            <person name="Martin F."/>
            <person name="Silar P."/>
            <person name="Natvig D."/>
            <person name="Lalanne C."/>
            <person name="Gautier V."/>
            <person name="Ament-Velasquez S.L."/>
            <person name="Kruys A."/>
            <person name="Hutchinson M.I."/>
            <person name="Powell A.J."/>
            <person name="Barry K."/>
            <person name="Miller A.N."/>
            <person name="Grigoriev I.V."/>
            <person name="Debuchy R."/>
            <person name="Gladieux P."/>
            <person name="Thoren M.H."/>
            <person name="Johannesson H."/>
        </authorList>
    </citation>
    <scope>NUCLEOTIDE SEQUENCE</scope>
    <source>
        <strain evidence="2">PSN324</strain>
    </source>
</reference>
<accession>A0AAV9HGZ3</accession>
<name>A0AAV9HGZ3_9PEZI</name>
<evidence type="ECO:0000313" key="2">
    <source>
        <dbReference type="EMBL" id="KAK4459993.1"/>
    </source>
</evidence>
<protein>
    <submittedName>
        <fullName evidence="2">Uncharacterized protein</fullName>
    </submittedName>
</protein>
<keyword evidence="3" id="KW-1185">Reference proteome</keyword>
<dbReference type="EMBL" id="MU865022">
    <property type="protein sequence ID" value="KAK4459993.1"/>
    <property type="molecule type" value="Genomic_DNA"/>
</dbReference>
<comment type="caution">
    <text evidence="2">The sequence shown here is derived from an EMBL/GenBank/DDBJ whole genome shotgun (WGS) entry which is preliminary data.</text>
</comment>
<feature type="chain" id="PRO_5043620023" evidence="1">
    <location>
        <begin position="24"/>
        <end position="190"/>
    </location>
</feature>
<sequence length="190" mass="20604">MRLPQFAAIFVTSYLASTALALAAENNSNNCDDASVNFDDGATSINSPLADDCKAVIYSQKFIIQFELDGIYKSQAWGGEVGGVKKENRHSLVPSGKVGSLTGSQVYLPVSAQHPWASAVWPVDRGPRPNSNVPTGRTFLPSGAQAFSKTPRAVTEPELPHTFRVDLPSCRILENFSNLSRLPLSQQLQR</sequence>
<feature type="signal peptide" evidence="1">
    <location>
        <begin position="1"/>
        <end position="23"/>
    </location>
</feature>
<dbReference type="AlphaFoldDB" id="A0AAV9HGZ3"/>
<keyword evidence="1" id="KW-0732">Signal</keyword>